<dbReference type="AlphaFoldDB" id="A0A3A1YQC5"/>
<dbReference type="InterPro" id="IPR058647">
    <property type="entry name" value="BSH_CzcB-like"/>
</dbReference>
<reference evidence="9 10" key="1">
    <citation type="submission" date="2017-08" db="EMBL/GenBank/DDBJ databases">
        <title>Pusillimonas indicus sp. nov., a member of the family Alcaligenaceae isolated from surface seawater.</title>
        <authorList>
            <person name="Li J."/>
        </authorList>
    </citation>
    <scope>NUCLEOTIDE SEQUENCE [LARGE SCALE GENOMIC DNA]</scope>
    <source>
        <strain evidence="7 10">17-4A</strain>
        <strain evidence="8 9">L52-1-41</strain>
    </source>
</reference>
<evidence type="ECO:0000256" key="1">
    <source>
        <dbReference type="ARBA" id="ARBA00022448"/>
    </source>
</evidence>
<dbReference type="Gene3D" id="2.40.420.20">
    <property type="match status" value="1"/>
</dbReference>
<dbReference type="Gene3D" id="2.40.30.170">
    <property type="match status" value="1"/>
</dbReference>
<gene>
    <name evidence="7" type="ORF">CJO09_09520</name>
    <name evidence="8" type="ORF">CJP73_12865</name>
</gene>
<proteinExistence type="predicted"/>
<dbReference type="Proteomes" id="UP000266206">
    <property type="component" value="Unassembled WGS sequence"/>
</dbReference>
<name>A0A3A1YQC5_9BURK</name>
<dbReference type="Proteomes" id="UP000266483">
    <property type="component" value="Unassembled WGS sequence"/>
</dbReference>
<dbReference type="Gene3D" id="2.40.50.100">
    <property type="match status" value="1"/>
</dbReference>
<dbReference type="EMBL" id="NQYH01000013">
    <property type="protein sequence ID" value="RIY39731.1"/>
    <property type="molecule type" value="Genomic_DNA"/>
</dbReference>
<dbReference type="InterPro" id="IPR058792">
    <property type="entry name" value="Beta-barrel_RND_2"/>
</dbReference>
<dbReference type="EMBL" id="NQOU01000003">
    <property type="protein sequence ID" value="RII82811.1"/>
    <property type="molecule type" value="Genomic_DNA"/>
</dbReference>
<feature type="signal peptide" evidence="2">
    <location>
        <begin position="1"/>
        <end position="23"/>
    </location>
</feature>
<evidence type="ECO:0000256" key="2">
    <source>
        <dbReference type="SAM" id="SignalP"/>
    </source>
</evidence>
<dbReference type="OrthoDB" id="9768185at2"/>
<evidence type="ECO:0000313" key="7">
    <source>
        <dbReference type="EMBL" id="RII82811.1"/>
    </source>
</evidence>
<dbReference type="Pfam" id="PF25973">
    <property type="entry name" value="BSH_CzcB"/>
    <property type="match status" value="1"/>
</dbReference>
<evidence type="ECO:0000313" key="9">
    <source>
        <dbReference type="Proteomes" id="UP000266206"/>
    </source>
</evidence>
<evidence type="ECO:0000259" key="6">
    <source>
        <dbReference type="Pfam" id="PF25975"/>
    </source>
</evidence>
<dbReference type="InterPro" id="IPR058646">
    <property type="entry name" value="CzcB_N"/>
</dbReference>
<evidence type="ECO:0000259" key="5">
    <source>
        <dbReference type="Pfam" id="PF25973"/>
    </source>
</evidence>
<dbReference type="Pfam" id="PF25971">
    <property type="entry name" value="CzcB_N"/>
    <property type="match status" value="1"/>
</dbReference>
<dbReference type="InterPro" id="IPR058649">
    <property type="entry name" value="CzcB_C"/>
</dbReference>
<feature type="domain" description="CzcB-like C-terminal circularly permuted SH3-like" evidence="6">
    <location>
        <begin position="338"/>
        <end position="398"/>
    </location>
</feature>
<dbReference type="SUPFAM" id="SSF51230">
    <property type="entry name" value="Single hybrid motif"/>
    <property type="match status" value="1"/>
</dbReference>
<feature type="chain" id="PRO_5017382756" evidence="2">
    <location>
        <begin position="24"/>
        <end position="410"/>
    </location>
</feature>
<comment type="caution">
    <text evidence="8">The sequence shown here is derived from an EMBL/GenBank/DDBJ whole genome shotgun (WGS) entry which is preliminary data.</text>
</comment>
<evidence type="ECO:0000259" key="3">
    <source>
        <dbReference type="Pfam" id="PF25954"/>
    </source>
</evidence>
<keyword evidence="1" id="KW-0813">Transport</keyword>
<evidence type="ECO:0000259" key="4">
    <source>
        <dbReference type="Pfam" id="PF25971"/>
    </source>
</evidence>
<evidence type="ECO:0000313" key="8">
    <source>
        <dbReference type="EMBL" id="RIY39731.1"/>
    </source>
</evidence>
<accession>A0A3A1YQC5</accession>
<dbReference type="GO" id="GO:0030288">
    <property type="term" value="C:outer membrane-bounded periplasmic space"/>
    <property type="evidence" value="ECO:0007669"/>
    <property type="project" value="TreeGrafter"/>
</dbReference>
<dbReference type="GO" id="GO:0015679">
    <property type="term" value="P:plasma membrane copper ion transport"/>
    <property type="evidence" value="ECO:0007669"/>
    <property type="project" value="TreeGrafter"/>
</dbReference>
<dbReference type="Pfam" id="PF25954">
    <property type="entry name" value="Beta-barrel_RND_2"/>
    <property type="match status" value="1"/>
</dbReference>
<feature type="domain" description="CusB-like beta-barrel" evidence="3">
    <location>
        <begin position="259"/>
        <end position="326"/>
    </location>
</feature>
<keyword evidence="2" id="KW-0732">Signal</keyword>
<feature type="domain" description="CzcB N-terminal" evidence="4">
    <location>
        <begin position="47"/>
        <end position="137"/>
    </location>
</feature>
<dbReference type="Pfam" id="PF25975">
    <property type="entry name" value="CzcB_C"/>
    <property type="match status" value="1"/>
</dbReference>
<evidence type="ECO:0000313" key="10">
    <source>
        <dbReference type="Proteomes" id="UP000266483"/>
    </source>
</evidence>
<dbReference type="InterPro" id="IPR051909">
    <property type="entry name" value="MFP_Cation_Efflux"/>
</dbReference>
<dbReference type="CDD" id="cd06850">
    <property type="entry name" value="biotinyl_domain"/>
    <property type="match status" value="1"/>
</dbReference>
<dbReference type="RefSeq" id="WP_119442150.1">
    <property type="nucleotide sequence ID" value="NZ_CP170494.1"/>
</dbReference>
<dbReference type="GO" id="GO:0046914">
    <property type="term" value="F:transition metal ion binding"/>
    <property type="evidence" value="ECO:0007669"/>
    <property type="project" value="TreeGrafter"/>
</dbReference>
<dbReference type="PANTHER" id="PTHR30097:SF4">
    <property type="entry name" value="SLR6042 PROTEIN"/>
    <property type="match status" value="1"/>
</dbReference>
<dbReference type="InterPro" id="IPR011053">
    <property type="entry name" value="Single_hybrid_motif"/>
</dbReference>
<feature type="domain" description="CzcB-like barrel-sandwich hybrid" evidence="5">
    <location>
        <begin position="185"/>
        <end position="256"/>
    </location>
</feature>
<sequence length="410" mass="44866">MRMIRTLCAVLTAIYLLSGSVLAAQGTKNAHQEIQNGLLETRGPHGGLLLQQDDVSVELLIFEQGVPPEYRAWIMKNSQQVIENANLKVELTRLGGQKDIFDFTFDGDYWLGQGVVAEPHSFDVSVMLNYKGRNYHWQWESYEGRTQIATDTAEKAGIQTAKAGPGVIEQTVKTYGLLTTALDRVSQVRARFPGVVIRVTANLGDLVSQGDAVAEVESNESLQTYVVRAPIDGVITERHINGGEVTGETALFAITDLSTLWAELRVFPGQRREVAVGQTVRVTADGIDRQGTVRHLLPAGDDTPYILARVGVDNSDGLLTPGLLVAGDLVVDTVEVPLAVDNRALQSFRDWTVVFIQVGDTYEIRPLELGRSDGEITEVLSGLQPGDRYVVENSYLIKADIEKSGATHDH</sequence>
<keyword evidence="10" id="KW-1185">Reference proteome</keyword>
<dbReference type="GO" id="GO:0060003">
    <property type="term" value="P:copper ion export"/>
    <property type="evidence" value="ECO:0007669"/>
    <property type="project" value="TreeGrafter"/>
</dbReference>
<dbReference type="PANTHER" id="PTHR30097">
    <property type="entry name" value="CATION EFFLUX SYSTEM PROTEIN CUSB"/>
    <property type="match status" value="1"/>
</dbReference>
<protein>
    <submittedName>
        <fullName evidence="8">Heavy metal resistance protein CzcB</fullName>
    </submittedName>
</protein>
<organism evidence="8 9">
    <name type="scientific">Neopusillimonas maritima</name>
    <dbReference type="NCBI Taxonomy" id="2026239"/>
    <lineage>
        <taxon>Bacteria</taxon>
        <taxon>Pseudomonadati</taxon>
        <taxon>Pseudomonadota</taxon>
        <taxon>Betaproteobacteria</taxon>
        <taxon>Burkholderiales</taxon>
        <taxon>Alcaligenaceae</taxon>
        <taxon>Neopusillimonas</taxon>
    </lineage>
</organism>